<dbReference type="EMBL" id="BTGB01000002">
    <property type="protein sequence ID" value="GMM45226.1"/>
    <property type="molecule type" value="Genomic_DNA"/>
</dbReference>
<reference evidence="1 2" key="1">
    <citation type="journal article" date="2023" name="Elife">
        <title>Identification of key yeast species and microbe-microbe interactions impacting larval growth of Drosophila in the wild.</title>
        <authorList>
            <person name="Mure A."/>
            <person name="Sugiura Y."/>
            <person name="Maeda R."/>
            <person name="Honda K."/>
            <person name="Sakurai N."/>
            <person name="Takahashi Y."/>
            <person name="Watada M."/>
            <person name="Katoh T."/>
            <person name="Gotoh A."/>
            <person name="Gotoh Y."/>
            <person name="Taniguchi I."/>
            <person name="Nakamura K."/>
            <person name="Hayashi T."/>
            <person name="Katayama T."/>
            <person name="Uemura T."/>
            <person name="Hattori Y."/>
        </authorList>
    </citation>
    <scope>NUCLEOTIDE SEQUENCE [LARGE SCALE GENOMIC DNA]</scope>
    <source>
        <strain evidence="1 2">PK-24</strain>
    </source>
</reference>
<dbReference type="Proteomes" id="UP001378960">
    <property type="component" value="Unassembled WGS sequence"/>
</dbReference>
<protein>
    <submittedName>
        <fullName evidence="1">Uncharacterized protein</fullName>
    </submittedName>
</protein>
<proteinExistence type="predicted"/>
<dbReference type="AlphaFoldDB" id="A0AAV5R162"/>
<gene>
    <name evidence="1" type="ORF">DAPK24_018010</name>
</gene>
<keyword evidence="2" id="KW-1185">Reference proteome</keyword>
<name>A0AAV5R162_PICKL</name>
<evidence type="ECO:0000313" key="1">
    <source>
        <dbReference type="EMBL" id="GMM45226.1"/>
    </source>
</evidence>
<comment type="caution">
    <text evidence="1">The sequence shown here is derived from an EMBL/GenBank/DDBJ whole genome shotgun (WGS) entry which is preliminary data.</text>
</comment>
<evidence type="ECO:0000313" key="2">
    <source>
        <dbReference type="Proteomes" id="UP001378960"/>
    </source>
</evidence>
<sequence length="172" mass="19885">MVDQMMVANAYHEYNCAYDKLYESLRKSQNLLNKGFLSLKLTERDEIKYSLIDTNRKSLINVRINEDDVDNKGEFVIDIQSTLNDVKEKETENDDNLHKRIGKNGIDDNEINEIKESIEVIDPIKLIHGGFTSLSIKQSQKESKDVIIKIIDVINKRQNLQNLLDECNDSII</sequence>
<organism evidence="1 2">
    <name type="scientific">Pichia kluyveri</name>
    <name type="common">Yeast</name>
    <dbReference type="NCBI Taxonomy" id="36015"/>
    <lineage>
        <taxon>Eukaryota</taxon>
        <taxon>Fungi</taxon>
        <taxon>Dikarya</taxon>
        <taxon>Ascomycota</taxon>
        <taxon>Saccharomycotina</taxon>
        <taxon>Pichiomycetes</taxon>
        <taxon>Pichiales</taxon>
        <taxon>Pichiaceae</taxon>
        <taxon>Pichia</taxon>
    </lineage>
</organism>
<accession>A0AAV5R162</accession>